<protein>
    <submittedName>
        <fullName evidence="1">Uncharacterized protein</fullName>
    </submittedName>
</protein>
<sequence>MNFVPIDFVDSVIQTNSRCGLTMNSLKNLSETFRERAEHLANNQIFVCLGINGTFKFTVSGRLNGERIKNMSLDDALKLERFLVGLRFVEFRKMPKDKALFHKVVSICHKFPEVEFYDAYSKFKSLQDANVFLTQLSFTSISARKNGIRKDYLDFLLFQLKNGRLEKVHQVDTELLLNSEKRDDILQAFFESKTCHKMFLIDDGDLNNNLSAIFRLWTLVDASTNPKHLLSSGHHSFEVTNNFENSGYECKINTSGADEADNQIHDYFRGSVRFEAPLTVSDPKMPSNRLRFVADVRIQAGCTNGHFGKCYGFNNGPCDSFKWYVVESFRRTEELVFYADSEYESNREENWVSVNSVSKLESDIDYDIHYELNDDDVGFDLER</sequence>
<comment type="caution">
    <text evidence="1">The sequence shown here is derived from an EMBL/GenBank/DDBJ whole genome shotgun (WGS) entry which is preliminary data.</text>
</comment>
<reference evidence="1 2" key="1">
    <citation type="journal article" date="2015" name="Genome Biol.">
        <title>Comparative genomics of Steinernema reveals deeply conserved gene regulatory networks.</title>
        <authorList>
            <person name="Dillman A.R."/>
            <person name="Macchietto M."/>
            <person name="Porter C.F."/>
            <person name="Rogers A."/>
            <person name="Williams B."/>
            <person name="Antoshechkin I."/>
            <person name="Lee M.M."/>
            <person name="Goodwin Z."/>
            <person name="Lu X."/>
            <person name="Lewis E.E."/>
            <person name="Goodrich-Blair H."/>
            <person name="Stock S.P."/>
            <person name="Adams B.J."/>
            <person name="Sternberg P.W."/>
            <person name="Mortazavi A."/>
        </authorList>
    </citation>
    <scope>NUCLEOTIDE SEQUENCE [LARGE SCALE GENOMIC DNA]</scope>
    <source>
        <strain evidence="1 2">ALL</strain>
    </source>
</reference>
<keyword evidence="2" id="KW-1185">Reference proteome</keyword>
<organism evidence="1 2">
    <name type="scientific">Steinernema carpocapsae</name>
    <name type="common">Entomopathogenic nematode</name>
    <dbReference type="NCBI Taxonomy" id="34508"/>
    <lineage>
        <taxon>Eukaryota</taxon>
        <taxon>Metazoa</taxon>
        <taxon>Ecdysozoa</taxon>
        <taxon>Nematoda</taxon>
        <taxon>Chromadorea</taxon>
        <taxon>Rhabditida</taxon>
        <taxon>Tylenchina</taxon>
        <taxon>Panagrolaimomorpha</taxon>
        <taxon>Strongyloidoidea</taxon>
        <taxon>Steinernematidae</taxon>
        <taxon>Steinernema</taxon>
    </lineage>
</organism>
<gene>
    <name evidence="1" type="ORF">L596_026929</name>
</gene>
<evidence type="ECO:0000313" key="2">
    <source>
        <dbReference type="Proteomes" id="UP000298663"/>
    </source>
</evidence>
<dbReference type="EMBL" id="AZBU02000010">
    <property type="protein sequence ID" value="TKR63046.1"/>
    <property type="molecule type" value="Genomic_DNA"/>
</dbReference>
<reference evidence="1 2" key="2">
    <citation type="journal article" date="2019" name="G3 (Bethesda)">
        <title>Hybrid Assembly of the Genome of the Entomopathogenic Nematode Steinernema carpocapsae Identifies the X-Chromosome.</title>
        <authorList>
            <person name="Serra L."/>
            <person name="Macchietto M."/>
            <person name="Macias-Munoz A."/>
            <person name="McGill C.J."/>
            <person name="Rodriguez I.M."/>
            <person name="Rodriguez B."/>
            <person name="Murad R."/>
            <person name="Mortazavi A."/>
        </authorList>
    </citation>
    <scope>NUCLEOTIDE SEQUENCE [LARGE SCALE GENOMIC DNA]</scope>
    <source>
        <strain evidence="1 2">ALL</strain>
    </source>
</reference>
<evidence type="ECO:0000313" key="1">
    <source>
        <dbReference type="EMBL" id="TKR63046.1"/>
    </source>
</evidence>
<proteinExistence type="predicted"/>
<name>A0A4U5M2T4_STECR</name>
<dbReference type="AlphaFoldDB" id="A0A4U5M2T4"/>
<accession>A0A4U5M2T4</accession>
<dbReference type="Proteomes" id="UP000298663">
    <property type="component" value="Unassembled WGS sequence"/>
</dbReference>